<dbReference type="STRING" id="1234595.C725_2566"/>
<dbReference type="PANTHER" id="PTHR30055">
    <property type="entry name" value="HTH-TYPE TRANSCRIPTIONAL REGULATOR RUTR"/>
    <property type="match status" value="1"/>
</dbReference>
<evidence type="ECO:0000256" key="4">
    <source>
        <dbReference type="PROSITE-ProRule" id="PRU00335"/>
    </source>
</evidence>
<name>A0A219B5V3_9SPHN</name>
<comment type="caution">
    <text evidence="7">The sequence shown here is derived from an EMBL/GenBank/DDBJ whole genome shotgun (WGS) entry which is preliminary data.</text>
</comment>
<accession>A0A219B5V3</accession>
<dbReference type="InterPro" id="IPR050109">
    <property type="entry name" value="HTH-type_TetR-like_transc_reg"/>
</dbReference>
<evidence type="ECO:0000313" key="7">
    <source>
        <dbReference type="EMBL" id="OWV33533.1"/>
    </source>
</evidence>
<proteinExistence type="predicted"/>
<feature type="DNA-binding region" description="H-T-H motif" evidence="4">
    <location>
        <begin position="39"/>
        <end position="58"/>
    </location>
</feature>
<keyword evidence="1" id="KW-0805">Transcription regulation</keyword>
<dbReference type="PANTHER" id="PTHR30055:SF234">
    <property type="entry name" value="HTH-TYPE TRANSCRIPTIONAL REGULATOR BETI"/>
    <property type="match status" value="1"/>
</dbReference>
<evidence type="ECO:0000256" key="5">
    <source>
        <dbReference type="SAM" id="MobiDB-lite"/>
    </source>
</evidence>
<evidence type="ECO:0000259" key="6">
    <source>
        <dbReference type="PROSITE" id="PS50977"/>
    </source>
</evidence>
<keyword evidence="3" id="KW-0804">Transcription</keyword>
<dbReference type="GO" id="GO:0003700">
    <property type="term" value="F:DNA-binding transcription factor activity"/>
    <property type="evidence" value="ECO:0007669"/>
    <property type="project" value="TreeGrafter"/>
</dbReference>
<dbReference type="InterPro" id="IPR001647">
    <property type="entry name" value="HTH_TetR"/>
</dbReference>
<dbReference type="SUPFAM" id="SSF46689">
    <property type="entry name" value="Homeodomain-like"/>
    <property type="match status" value="1"/>
</dbReference>
<dbReference type="Pfam" id="PF00440">
    <property type="entry name" value="TetR_N"/>
    <property type="match status" value="1"/>
</dbReference>
<dbReference type="GO" id="GO:0000976">
    <property type="term" value="F:transcription cis-regulatory region binding"/>
    <property type="evidence" value="ECO:0007669"/>
    <property type="project" value="TreeGrafter"/>
</dbReference>
<sequence>MSPMPITIRKSRRTPDEVREDAVAAARDLLLSDGPQAVTLKAVATRLDMTHGNITHHFGSVGGLHAALIGTMTRELTSIVRHLAEEMRGGRANPREIVDTVFDAFGRGGATRMIAWVELSGKRADLAPFHAAVADLVEALTGSVPGRRKIDSARVTLAVLLPALGHALVVSDLAEELDIPEDEVRAQVATSLEALLRLQTRARSRERRATAASEPRLRHRRVEA</sequence>
<dbReference type="EMBL" id="NFZT01000001">
    <property type="protein sequence ID" value="OWV33533.1"/>
    <property type="molecule type" value="Genomic_DNA"/>
</dbReference>
<evidence type="ECO:0000256" key="3">
    <source>
        <dbReference type="ARBA" id="ARBA00023163"/>
    </source>
</evidence>
<keyword evidence="2 4" id="KW-0238">DNA-binding</keyword>
<protein>
    <recommendedName>
        <fullName evidence="6">HTH tetR-type domain-containing protein</fullName>
    </recommendedName>
</protein>
<dbReference type="PROSITE" id="PS50977">
    <property type="entry name" value="HTH_TETR_2"/>
    <property type="match status" value="1"/>
</dbReference>
<evidence type="ECO:0000256" key="1">
    <source>
        <dbReference type="ARBA" id="ARBA00023015"/>
    </source>
</evidence>
<dbReference type="AlphaFoldDB" id="A0A219B5V3"/>
<feature type="region of interest" description="Disordered" evidence="5">
    <location>
        <begin position="205"/>
        <end position="224"/>
    </location>
</feature>
<feature type="domain" description="HTH tetR-type" evidence="6">
    <location>
        <begin position="16"/>
        <end position="76"/>
    </location>
</feature>
<organism evidence="7 8">
    <name type="scientific">Pacificimonas flava</name>
    <dbReference type="NCBI Taxonomy" id="1234595"/>
    <lineage>
        <taxon>Bacteria</taxon>
        <taxon>Pseudomonadati</taxon>
        <taxon>Pseudomonadota</taxon>
        <taxon>Alphaproteobacteria</taxon>
        <taxon>Sphingomonadales</taxon>
        <taxon>Sphingosinicellaceae</taxon>
        <taxon>Pacificimonas</taxon>
    </lineage>
</organism>
<evidence type="ECO:0000256" key="2">
    <source>
        <dbReference type="ARBA" id="ARBA00023125"/>
    </source>
</evidence>
<dbReference type="Gene3D" id="1.10.357.10">
    <property type="entry name" value="Tetracycline Repressor, domain 2"/>
    <property type="match status" value="1"/>
</dbReference>
<gene>
    <name evidence="7" type="ORF">B5C34_08715</name>
</gene>
<keyword evidence="8" id="KW-1185">Reference proteome</keyword>
<reference evidence="8" key="1">
    <citation type="submission" date="2017-05" db="EMBL/GenBank/DDBJ databases">
        <authorList>
            <person name="Lin X."/>
        </authorList>
    </citation>
    <scope>NUCLEOTIDE SEQUENCE [LARGE SCALE GENOMIC DNA]</scope>
    <source>
        <strain evidence="8">JLT2012</strain>
    </source>
</reference>
<evidence type="ECO:0000313" key="8">
    <source>
        <dbReference type="Proteomes" id="UP000198462"/>
    </source>
</evidence>
<dbReference type="InterPro" id="IPR009057">
    <property type="entry name" value="Homeodomain-like_sf"/>
</dbReference>
<dbReference type="Proteomes" id="UP000198462">
    <property type="component" value="Unassembled WGS sequence"/>
</dbReference>